<dbReference type="Proteomes" id="UP001056937">
    <property type="component" value="Chromosome 1"/>
</dbReference>
<dbReference type="InterPro" id="IPR051910">
    <property type="entry name" value="ComF/GntX_DNA_util-trans"/>
</dbReference>
<dbReference type="Pfam" id="PF18912">
    <property type="entry name" value="DZR_2"/>
    <property type="match status" value="1"/>
</dbReference>
<name>A0ABY4X5P0_9SPHN</name>
<dbReference type="InterPro" id="IPR044005">
    <property type="entry name" value="DZR_2"/>
</dbReference>
<dbReference type="Gene3D" id="3.40.50.2020">
    <property type="match status" value="1"/>
</dbReference>
<sequence length="244" mass="25765">MPASPRAGETGGVSLRRLSRTLLAALIGYALPPRCPGCGTVVLGDHLFCAACWRLLDFVPEDCAADLLASAGARLDSARALLFYAGAARTVVLRLKQGRPALARTMARLMRGLLQDCPPDALLVAVPLHRARLWRRGYNQALLLARALARGRPHACPPDLLVRRRATPLLRGLGRAARRAAVAEAFVVPPHRRPMLAGRAVVLIDDVVTSGATAGACAAALRAAGAQAVHLRCWARTPPPGASA</sequence>
<feature type="domain" description="Double zinc ribbon" evidence="1">
    <location>
        <begin position="29"/>
        <end position="62"/>
    </location>
</feature>
<protein>
    <submittedName>
        <fullName evidence="2">Double zinc ribbon domain-containing protein</fullName>
    </submittedName>
</protein>
<evidence type="ECO:0000313" key="2">
    <source>
        <dbReference type="EMBL" id="USI72205.1"/>
    </source>
</evidence>
<gene>
    <name evidence="2" type="ORF">LHA26_12970</name>
</gene>
<proteinExistence type="predicted"/>
<organism evidence="2 3">
    <name type="scientific">Sphingomonas morindae</name>
    <dbReference type="NCBI Taxonomy" id="1541170"/>
    <lineage>
        <taxon>Bacteria</taxon>
        <taxon>Pseudomonadati</taxon>
        <taxon>Pseudomonadota</taxon>
        <taxon>Alphaproteobacteria</taxon>
        <taxon>Sphingomonadales</taxon>
        <taxon>Sphingomonadaceae</taxon>
        <taxon>Sphingomonas</taxon>
    </lineage>
</organism>
<dbReference type="RefSeq" id="WP_252166014.1">
    <property type="nucleotide sequence ID" value="NZ_CP084930.1"/>
</dbReference>
<accession>A0ABY4X5P0</accession>
<evidence type="ECO:0000313" key="3">
    <source>
        <dbReference type="Proteomes" id="UP001056937"/>
    </source>
</evidence>
<dbReference type="SUPFAM" id="SSF53271">
    <property type="entry name" value="PRTase-like"/>
    <property type="match status" value="1"/>
</dbReference>
<dbReference type="PANTHER" id="PTHR47505">
    <property type="entry name" value="DNA UTILIZATION PROTEIN YHGH"/>
    <property type="match status" value="1"/>
</dbReference>
<dbReference type="EMBL" id="CP084930">
    <property type="protein sequence ID" value="USI72205.1"/>
    <property type="molecule type" value="Genomic_DNA"/>
</dbReference>
<keyword evidence="3" id="KW-1185">Reference proteome</keyword>
<dbReference type="PANTHER" id="PTHR47505:SF1">
    <property type="entry name" value="DNA UTILIZATION PROTEIN YHGH"/>
    <property type="match status" value="1"/>
</dbReference>
<reference evidence="2" key="1">
    <citation type="journal article" date="2022" name="Toxins">
        <title>Genomic Analysis of Sphingopyxis sp. USTB-05 for Biodegrading Cyanobacterial Hepatotoxins.</title>
        <authorList>
            <person name="Liu C."/>
            <person name="Xu Q."/>
            <person name="Zhao Z."/>
            <person name="Zhang H."/>
            <person name="Liu X."/>
            <person name="Yin C."/>
            <person name="Liu Y."/>
            <person name="Yan H."/>
        </authorList>
    </citation>
    <scope>NUCLEOTIDE SEQUENCE</scope>
    <source>
        <strain evidence="2">NBD5</strain>
    </source>
</reference>
<dbReference type="InterPro" id="IPR029057">
    <property type="entry name" value="PRTase-like"/>
</dbReference>
<evidence type="ECO:0000259" key="1">
    <source>
        <dbReference type="Pfam" id="PF18912"/>
    </source>
</evidence>